<protein>
    <submittedName>
        <fullName evidence="4">Predicted protein</fullName>
    </submittedName>
</protein>
<dbReference type="KEGG" id="mpp:MICPUCDRAFT_42311"/>
<dbReference type="GO" id="GO:0006974">
    <property type="term" value="P:DNA damage response"/>
    <property type="evidence" value="ECO:0007669"/>
    <property type="project" value="InterPro"/>
</dbReference>
<dbReference type="GeneID" id="9688159"/>
<evidence type="ECO:0000259" key="3">
    <source>
        <dbReference type="PROSITE" id="PS51471"/>
    </source>
</evidence>
<accession>C1N424</accession>
<dbReference type="OMA" id="LCEDARW"/>
<dbReference type="InterPro" id="IPR037151">
    <property type="entry name" value="AlkB-like_sf"/>
</dbReference>
<proteinExistence type="inferred from homology"/>
<dbReference type="GO" id="GO:0006631">
    <property type="term" value="P:fatty acid metabolic process"/>
    <property type="evidence" value="ECO:0007669"/>
    <property type="project" value="TreeGrafter"/>
</dbReference>
<dbReference type="Gene3D" id="2.60.120.590">
    <property type="entry name" value="Alpha-ketoglutarate-dependent dioxygenase AlkB-like"/>
    <property type="match status" value="1"/>
</dbReference>
<dbReference type="Proteomes" id="UP000001876">
    <property type="component" value="Unassembled WGS sequence"/>
</dbReference>
<sequence>MAWLLRAIASDGLIDSAAAAAAGAATGAPRRNQAMRFGDFPPWAAVLSERVEALARREGEGDDDDRRLMTSAAASSHPAPMFDQMILNSYLPGEGLRAHVDLDAFDDGVVVASLESAIMMDFYPPPPPDPAPAPDPNPNPNTNDDDATGDIPGGDGDVPGDATRRARGKRDDDDVPIQVWLQPGDVLFLCEDARWTWRHGIAARSHDVLVSEDGESARRVERGHRTSVTLRKMRHDAHELRVAA</sequence>
<dbReference type="PANTHER" id="PTHR21052:SF0">
    <property type="entry name" value="ALPHA-KETOGLUTARATE-DEPENDENT DIOXYGENASE ALKB HOMOLOG 7, MITOCHONDRIAL"/>
    <property type="match status" value="1"/>
</dbReference>
<dbReference type="InterPro" id="IPR027450">
    <property type="entry name" value="AlkB-like"/>
</dbReference>
<evidence type="ECO:0000256" key="1">
    <source>
        <dbReference type="ARBA" id="ARBA00007879"/>
    </source>
</evidence>
<name>C1N424_MICPC</name>
<comment type="similarity">
    <text evidence="1">Belongs to the alkB family.</text>
</comment>
<dbReference type="Pfam" id="PF13532">
    <property type="entry name" value="2OG-FeII_Oxy_2"/>
    <property type="match status" value="1"/>
</dbReference>
<dbReference type="RefSeq" id="XP_003062719.1">
    <property type="nucleotide sequence ID" value="XM_003062673.1"/>
</dbReference>
<dbReference type="GO" id="GO:0005759">
    <property type="term" value="C:mitochondrial matrix"/>
    <property type="evidence" value="ECO:0007669"/>
    <property type="project" value="TreeGrafter"/>
</dbReference>
<reference evidence="4 5" key="1">
    <citation type="journal article" date="2009" name="Science">
        <title>Green evolution and dynamic adaptations revealed by genomes of the marine picoeukaryotes Micromonas.</title>
        <authorList>
            <person name="Worden A.Z."/>
            <person name="Lee J.H."/>
            <person name="Mock T."/>
            <person name="Rouze P."/>
            <person name="Simmons M.P."/>
            <person name="Aerts A.L."/>
            <person name="Allen A.E."/>
            <person name="Cuvelier M.L."/>
            <person name="Derelle E."/>
            <person name="Everett M.V."/>
            <person name="Foulon E."/>
            <person name="Grimwood J."/>
            <person name="Gundlach H."/>
            <person name="Henrissat B."/>
            <person name="Napoli C."/>
            <person name="McDonald S.M."/>
            <person name="Parker M.S."/>
            <person name="Rombauts S."/>
            <person name="Salamov A."/>
            <person name="Von Dassow P."/>
            <person name="Badger J.H."/>
            <person name="Coutinho P.M."/>
            <person name="Demir E."/>
            <person name="Dubchak I."/>
            <person name="Gentemann C."/>
            <person name="Eikrem W."/>
            <person name="Gready J.E."/>
            <person name="John U."/>
            <person name="Lanier W."/>
            <person name="Lindquist E.A."/>
            <person name="Lucas S."/>
            <person name="Mayer K.F."/>
            <person name="Moreau H."/>
            <person name="Not F."/>
            <person name="Otillar R."/>
            <person name="Panaud O."/>
            <person name="Pangilinan J."/>
            <person name="Paulsen I."/>
            <person name="Piegu B."/>
            <person name="Poliakov A."/>
            <person name="Robbens S."/>
            <person name="Schmutz J."/>
            <person name="Toulza E."/>
            <person name="Wyss T."/>
            <person name="Zelensky A."/>
            <person name="Zhou K."/>
            <person name="Armbrust E.V."/>
            <person name="Bhattacharya D."/>
            <person name="Goodenough U.W."/>
            <person name="Van de Peer Y."/>
            <person name="Grigoriev I.V."/>
        </authorList>
    </citation>
    <scope>NUCLEOTIDE SEQUENCE [LARGE SCALE GENOMIC DNA]</scope>
    <source>
        <strain evidence="4 5">CCMP1545</strain>
    </source>
</reference>
<dbReference type="eggNOG" id="KOG4176">
    <property type="taxonomic scope" value="Eukaryota"/>
</dbReference>
<dbReference type="EMBL" id="GG663746">
    <property type="protein sequence ID" value="EEH53538.1"/>
    <property type="molecule type" value="Genomic_DNA"/>
</dbReference>
<gene>
    <name evidence="4" type="ORF">MICPUCDRAFT_42311</name>
</gene>
<dbReference type="PROSITE" id="PS51471">
    <property type="entry name" value="FE2OG_OXY"/>
    <property type="match status" value="1"/>
</dbReference>
<dbReference type="InterPro" id="IPR032870">
    <property type="entry name" value="ALKBH7-like"/>
</dbReference>
<dbReference type="PANTHER" id="PTHR21052">
    <property type="entry name" value="SPERMATOGENESIS ASSOCIATED 11-RELATED"/>
    <property type="match status" value="1"/>
</dbReference>
<dbReference type="SUPFAM" id="SSF51197">
    <property type="entry name" value="Clavaminate synthase-like"/>
    <property type="match status" value="1"/>
</dbReference>
<evidence type="ECO:0000313" key="5">
    <source>
        <dbReference type="Proteomes" id="UP000001876"/>
    </source>
</evidence>
<feature type="compositionally biased region" description="Pro residues" evidence="2">
    <location>
        <begin position="123"/>
        <end position="139"/>
    </location>
</feature>
<organism evidence="5">
    <name type="scientific">Micromonas pusilla (strain CCMP1545)</name>
    <name type="common">Picoplanktonic green alga</name>
    <dbReference type="NCBI Taxonomy" id="564608"/>
    <lineage>
        <taxon>Eukaryota</taxon>
        <taxon>Viridiplantae</taxon>
        <taxon>Chlorophyta</taxon>
        <taxon>Mamiellophyceae</taxon>
        <taxon>Mamiellales</taxon>
        <taxon>Mamiellaceae</taxon>
        <taxon>Micromonas</taxon>
    </lineage>
</organism>
<feature type="region of interest" description="Disordered" evidence="2">
    <location>
        <begin position="121"/>
        <end position="172"/>
    </location>
</feature>
<dbReference type="InterPro" id="IPR005123">
    <property type="entry name" value="Oxoglu/Fe-dep_dioxygenase_dom"/>
</dbReference>
<evidence type="ECO:0000256" key="2">
    <source>
        <dbReference type="SAM" id="MobiDB-lite"/>
    </source>
</evidence>
<dbReference type="OrthoDB" id="412814at2759"/>
<keyword evidence="5" id="KW-1185">Reference proteome</keyword>
<dbReference type="AlphaFoldDB" id="C1N424"/>
<feature type="domain" description="Fe2OG dioxygenase" evidence="3">
    <location>
        <begin position="81"/>
        <end position="234"/>
    </location>
</feature>
<evidence type="ECO:0000313" key="4">
    <source>
        <dbReference type="EMBL" id="EEH53538.1"/>
    </source>
</evidence>